<feature type="transmembrane region" description="Helical" evidence="8">
    <location>
        <begin position="287"/>
        <end position="305"/>
    </location>
</feature>
<keyword evidence="11" id="KW-1185">Reference proteome</keyword>
<protein>
    <submittedName>
        <fullName evidence="10">Glycosyltransferase family 39 protein</fullName>
    </submittedName>
</protein>
<feature type="transmembrane region" description="Helical" evidence="8">
    <location>
        <begin position="147"/>
        <end position="172"/>
    </location>
</feature>
<evidence type="ECO:0000256" key="5">
    <source>
        <dbReference type="ARBA" id="ARBA00022692"/>
    </source>
</evidence>
<feature type="transmembrane region" description="Helical" evidence="8">
    <location>
        <begin position="317"/>
        <end position="334"/>
    </location>
</feature>
<evidence type="ECO:0000313" key="10">
    <source>
        <dbReference type="EMBL" id="MCO5724559.1"/>
    </source>
</evidence>
<organism evidence="10 11">
    <name type="scientific">Robiginitalea marina</name>
    <dbReference type="NCBI Taxonomy" id="2954105"/>
    <lineage>
        <taxon>Bacteria</taxon>
        <taxon>Pseudomonadati</taxon>
        <taxon>Bacteroidota</taxon>
        <taxon>Flavobacteriia</taxon>
        <taxon>Flavobacteriales</taxon>
        <taxon>Flavobacteriaceae</taxon>
        <taxon>Robiginitalea</taxon>
    </lineage>
</organism>
<evidence type="ECO:0000313" key="11">
    <source>
        <dbReference type="Proteomes" id="UP001206312"/>
    </source>
</evidence>
<keyword evidence="2" id="KW-1003">Cell membrane</keyword>
<feature type="transmembrane region" description="Helical" evidence="8">
    <location>
        <begin position="225"/>
        <end position="243"/>
    </location>
</feature>
<keyword evidence="6 8" id="KW-1133">Transmembrane helix</keyword>
<keyword evidence="4" id="KW-0808">Transferase</keyword>
<dbReference type="InterPro" id="IPR050297">
    <property type="entry name" value="LipidA_mod_glycosyltrf_83"/>
</dbReference>
<comment type="subcellular location">
    <subcellularLocation>
        <location evidence="1">Cell membrane</location>
        <topology evidence="1">Multi-pass membrane protein</topology>
    </subcellularLocation>
</comment>
<dbReference type="Pfam" id="PF13231">
    <property type="entry name" value="PMT_2"/>
    <property type="match status" value="1"/>
</dbReference>
<proteinExistence type="predicted"/>
<dbReference type="RefSeq" id="WP_252740935.1">
    <property type="nucleotide sequence ID" value="NZ_JAMXIB010000004.1"/>
</dbReference>
<gene>
    <name evidence="10" type="ORF">NG653_06805</name>
</gene>
<feature type="transmembrane region" description="Helical" evidence="8">
    <location>
        <begin position="263"/>
        <end position="280"/>
    </location>
</feature>
<dbReference type="PANTHER" id="PTHR33908:SF11">
    <property type="entry name" value="MEMBRANE PROTEIN"/>
    <property type="match status" value="1"/>
</dbReference>
<sequence>MKTSFPRPLILLLGALFLVNLAQAFFTELLYDEAYYWYYAQSPDWGYFDHPPMVAWMIGPGLSLFNNELGVRLVGCLMGIGTLLLIWAMTNRAEKTGFWKEFLVWTGSIPLMHAYGFLSLPDTPLLFFTALFLLLYRNFLQRPGYAIAIALGVVMASLMYSKYHAALVILFVLLSNLSLLKNRFAWVALAVSLLCYAPHLVWLYEYDFISIRFHLFERPNQPYRFTKFTLGFLLNLLALFGLTFPWVSRTVFRFRPGDRFERALWFVALGVLLFFFLSSFQRRVQTQWLIVICIPVAVLVFQKLIDDPGTRKWLWRAGLANLVILFGLRVGLMYEPLFPVRFETHGNKRWTANLAAVAGDAPVVFENSYRNASMYSFYSGKPAISLNNAYYRKNQYSIDDSESRVQGKQIFYVPRTRKQTPFHYLDAEGEKRYGFFISPFASLRKLEAGFASPLPLEAGKDYTFWVHNPYDRDVDLTGLRFGVGYLDAYKRLNEIRPLQEKAPAETGLVHPGDTLFLNIHLPPPGGEAPVFARAVISEYGLPWGLNGSAQPMKP</sequence>
<feature type="transmembrane region" description="Helical" evidence="8">
    <location>
        <begin position="184"/>
        <end position="204"/>
    </location>
</feature>
<keyword evidence="7 8" id="KW-0472">Membrane</keyword>
<comment type="caution">
    <text evidence="10">The sequence shown here is derived from an EMBL/GenBank/DDBJ whole genome shotgun (WGS) entry which is preliminary data.</text>
</comment>
<evidence type="ECO:0000256" key="1">
    <source>
        <dbReference type="ARBA" id="ARBA00004651"/>
    </source>
</evidence>
<reference evidence="10 11" key="1">
    <citation type="submission" date="2022-06" db="EMBL/GenBank/DDBJ databases">
        <authorList>
            <person name="Xuan X."/>
        </authorList>
    </citation>
    <scope>NUCLEOTIDE SEQUENCE [LARGE SCALE GENOMIC DNA]</scope>
    <source>
        <strain evidence="10 11">2V75</strain>
    </source>
</reference>
<keyword evidence="5 8" id="KW-0812">Transmembrane</keyword>
<evidence type="ECO:0000256" key="6">
    <source>
        <dbReference type="ARBA" id="ARBA00022989"/>
    </source>
</evidence>
<dbReference type="EMBL" id="JAMXIB010000004">
    <property type="protein sequence ID" value="MCO5724559.1"/>
    <property type="molecule type" value="Genomic_DNA"/>
</dbReference>
<name>A0ABT1AXY1_9FLAO</name>
<evidence type="ECO:0000256" key="7">
    <source>
        <dbReference type="ARBA" id="ARBA00023136"/>
    </source>
</evidence>
<feature type="transmembrane region" description="Helical" evidence="8">
    <location>
        <begin position="124"/>
        <end position="140"/>
    </location>
</feature>
<feature type="domain" description="Glycosyltransferase RgtA/B/C/D-like" evidence="9">
    <location>
        <begin position="49"/>
        <end position="202"/>
    </location>
</feature>
<evidence type="ECO:0000256" key="3">
    <source>
        <dbReference type="ARBA" id="ARBA00022676"/>
    </source>
</evidence>
<feature type="transmembrane region" description="Helical" evidence="8">
    <location>
        <begin position="69"/>
        <end position="90"/>
    </location>
</feature>
<dbReference type="PANTHER" id="PTHR33908">
    <property type="entry name" value="MANNOSYLTRANSFERASE YKCB-RELATED"/>
    <property type="match status" value="1"/>
</dbReference>
<evidence type="ECO:0000256" key="2">
    <source>
        <dbReference type="ARBA" id="ARBA00022475"/>
    </source>
</evidence>
<accession>A0ABT1AXY1</accession>
<dbReference type="InterPro" id="IPR038731">
    <property type="entry name" value="RgtA/B/C-like"/>
</dbReference>
<evidence type="ECO:0000259" key="9">
    <source>
        <dbReference type="Pfam" id="PF13231"/>
    </source>
</evidence>
<keyword evidence="3" id="KW-0328">Glycosyltransferase</keyword>
<evidence type="ECO:0000256" key="4">
    <source>
        <dbReference type="ARBA" id="ARBA00022679"/>
    </source>
</evidence>
<dbReference type="Proteomes" id="UP001206312">
    <property type="component" value="Unassembled WGS sequence"/>
</dbReference>
<evidence type="ECO:0000256" key="8">
    <source>
        <dbReference type="SAM" id="Phobius"/>
    </source>
</evidence>